<dbReference type="EMBL" id="GGEC01025692">
    <property type="protein sequence ID" value="MBX06176.1"/>
    <property type="molecule type" value="Transcribed_RNA"/>
</dbReference>
<organism evidence="1">
    <name type="scientific">Rhizophora mucronata</name>
    <name type="common">Asiatic mangrove</name>
    <dbReference type="NCBI Taxonomy" id="61149"/>
    <lineage>
        <taxon>Eukaryota</taxon>
        <taxon>Viridiplantae</taxon>
        <taxon>Streptophyta</taxon>
        <taxon>Embryophyta</taxon>
        <taxon>Tracheophyta</taxon>
        <taxon>Spermatophyta</taxon>
        <taxon>Magnoliopsida</taxon>
        <taxon>eudicotyledons</taxon>
        <taxon>Gunneridae</taxon>
        <taxon>Pentapetalae</taxon>
        <taxon>rosids</taxon>
        <taxon>fabids</taxon>
        <taxon>Malpighiales</taxon>
        <taxon>Rhizophoraceae</taxon>
        <taxon>Rhizophora</taxon>
    </lineage>
</organism>
<evidence type="ECO:0000313" key="1">
    <source>
        <dbReference type="EMBL" id="MBX06176.1"/>
    </source>
</evidence>
<reference evidence="1" key="1">
    <citation type="submission" date="2018-02" db="EMBL/GenBank/DDBJ databases">
        <title>Rhizophora mucronata_Transcriptome.</title>
        <authorList>
            <person name="Meera S.P."/>
            <person name="Sreeshan A."/>
            <person name="Augustine A."/>
        </authorList>
    </citation>
    <scope>NUCLEOTIDE SEQUENCE</scope>
    <source>
        <tissue evidence="1">Leaf</tissue>
    </source>
</reference>
<accession>A0A2P2KKD3</accession>
<protein>
    <submittedName>
        <fullName evidence="1">Uncharacterized protein</fullName>
    </submittedName>
</protein>
<sequence length="38" mass="4282">MDNVGSKNLPRVSKPCIYGHLQLIVVFLAITKLRMVNL</sequence>
<name>A0A2P2KKD3_RHIMU</name>
<proteinExistence type="predicted"/>
<dbReference type="AlphaFoldDB" id="A0A2P2KKD3"/>